<gene>
    <name evidence="1" type="ORF">ACG00X_02990</name>
</gene>
<accession>A0ABW7G1H6</accession>
<name>A0ABW7G1H6_9BURK</name>
<proteinExistence type="predicted"/>
<dbReference type="RefSeq" id="WP_394486450.1">
    <property type="nucleotide sequence ID" value="NZ_JBIGIA010000002.1"/>
</dbReference>
<comment type="caution">
    <text evidence="1">The sequence shown here is derived from an EMBL/GenBank/DDBJ whole genome shotgun (WGS) entry which is preliminary data.</text>
</comment>
<reference evidence="1 2" key="1">
    <citation type="submission" date="2024-09" db="EMBL/GenBank/DDBJ databases">
        <title>Novel species of the genus Pelomonas and Roseateles isolated from streams.</title>
        <authorList>
            <person name="Lu H."/>
        </authorList>
    </citation>
    <scope>NUCLEOTIDE SEQUENCE [LARGE SCALE GENOMIC DNA]</scope>
    <source>
        <strain evidence="1 2">BYS96W</strain>
    </source>
</reference>
<organism evidence="1 2">
    <name type="scientific">Pelomonas nitida</name>
    <dbReference type="NCBI Taxonomy" id="3299027"/>
    <lineage>
        <taxon>Bacteria</taxon>
        <taxon>Pseudomonadati</taxon>
        <taxon>Pseudomonadota</taxon>
        <taxon>Betaproteobacteria</taxon>
        <taxon>Burkholderiales</taxon>
        <taxon>Sphaerotilaceae</taxon>
        <taxon>Roseateles</taxon>
    </lineage>
</organism>
<dbReference type="Proteomes" id="UP001606305">
    <property type="component" value="Unassembled WGS sequence"/>
</dbReference>
<sequence length="139" mass="13951">MLFTAIVGVSLSAVPAVGTAVLLPPRKTFALEPSSLIVPVPAAPTAFVTVPVMVPVLSVNDSVPSKVVSLVIAVRTSTDVAPAASVMPPDAATQFVPLRYCSAPLAAVSVPTVALPLASVGVKLMAPAPAKSRLTSKTA</sequence>
<evidence type="ECO:0000313" key="1">
    <source>
        <dbReference type="EMBL" id="MFG6455789.1"/>
    </source>
</evidence>
<protein>
    <submittedName>
        <fullName evidence="1">Uncharacterized protein</fullName>
    </submittedName>
</protein>
<keyword evidence="2" id="KW-1185">Reference proteome</keyword>
<evidence type="ECO:0000313" key="2">
    <source>
        <dbReference type="Proteomes" id="UP001606305"/>
    </source>
</evidence>
<dbReference type="EMBL" id="JBIGIA010000002">
    <property type="protein sequence ID" value="MFG6455789.1"/>
    <property type="molecule type" value="Genomic_DNA"/>
</dbReference>